<organism evidence="2 3">
    <name type="scientific">Montanilutibacter psychrotolerans</name>
    <dbReference type="NCBI Taxonomy" id="1327343"/>
    <lineage>
        <taxon>Bacteria</taxon>
        <taxon>Pseudomonadati</taxon>
        <taxon>Pseudomonadota</taxon>
        <taxon>Gammaproteobacteria</taxon>
        <taxon>Lysobacterales</taxon>
        <taxon>Lysobacteraceae</taxon>
        <taxon>Montanilutibacter</taxon>
    </lineage>
</organism>
<feature type="transmembrane region" description="Helical" evidence="1">
    <location>
        <begin position="32"/>
        <end position="63"/>
    </location>
</feature>
<comment type="caution">
    <text evidence="2">The sequence shown here is derived from an EMBL/GenBank/DDBJ whole genome shotgun (WGS) entry which is preliminary data.</text>
</comment>
<sequence>MRSIAHALASFLIAALIGGLLAVPFAPDDHLAWLIGAALMAIGVIAAYKGIEAVALLFAPLLLAQMGLRKLRGQPMLGTSRGPRREWGWRLLFTIFYAMFAFLTGIAVAAFPGGHGPILGALAFGMVGLLYGALVSYTVIRDFGDAP</sequence>
<keyword evidence="3" id="KW-1185">Reference proteome</keyword>
<dbReference type="AlphaFoldDB" id="A0A3M8SMQ7"/>
<dbReference type="Proteomes" id="UP000267049">
    <property type="component" value="Unassembled WGS sequence"/>
</dbReference>
<keyword evidence="1" id="KW-0812">Transmembrane</keyword>
<protein>
    <recommendedName>
        <fullName evidence="4">Transmembrane protein</fullName>
    </recommendedName>
</protein>
<dbReference type="OrthoDB" id="9965707at2"/>
<feature type="transmembrane region" description="Helical" evidence="1">
    <location>
        <begin position="118"/>
        <end position="140"/>
    </location>
</feature>
<gene>
    <name evidence="2" type="ORF">EER27_13935</name>
</gene>
<reference evidence="2 3" key="1">
    <citation type="submission" date="2018-11" db="EMBL/GenBank/DDBJ databases">
        <title>Lysobacter cryohumiis sp. nov., isolated from soil in the Tianshan Mountains, Xinjiang, China.</title>
        <authorList>
            <person name="Luo Y."/>
            <person name="Sheng H."/>
        </authorList>
    </citation>
    <scope>NUCLEOTIDE SEQUENCE [LARGE SCALE GENOMIC DNA]</scope>
    <source>
        <strain evidence="2 3">ZS60</strain>
    </source>
</reference>
<dbReference type="RefSeq" id="WP_123088737.1">
    <property type="nucleotide sequence ID" value="NZ_RIBS01000007.1"/>
</dbReference>
<evidence type="ECO:0000313" key="3">
    <source>
        <dbReference type="Proteomes" id="UP000267049"/>
    </source>
</evidence>
<evidence type="ECO:0000256" key="1">
    <source>
        <dbReference type="SAM" id="Phobius"/>
    </source>
</evidence>
<name>A0A3M8SMQ7_9GAMM</name>
<accession>A0A3M8SMQ7</accession>
<keyword evidence="1" id="KW-1133">Transmembrane helix</keyword>
<keyword evidence="1" id="KW-0472">Membrane</keyword>
<proteinExistence type="predicted"/>
<evidence type="ECO:0008006" key="4">
    <source>
        <dbReference type="Google" id="ProtNLM"/>
    </source>
</evidence>
<evidence type="ECO:0000313" key="2">
    <source>
        <dbReference type="EMBL" id="RNF82601.1"/>
    </source>
</evidence>
<dbReference type="EMBL" id="RIBS01000007">
    <property type="protein sequence ID" value="RNF82601.1"/>
    <property type="molecule type" value="Genomic_DNA"/>
</dbReference>
<feature type="transmembrane region" description="Helical" evidence="1">
    <location>
        <begin position="91"/>
        <end position="112"/>
    </location>
</feature>